<evidence type="ECO:0000313" key="2">
    <source>
        <dbReference type="Proteomes" id="UP000186955"/>
    </source>
</evidence>
<accession>A0A1Q5TFR6</accession>
<keyword evidence="2" id="KW-1185">Reference proteome</keyword>
<dbReference type="AlphaFoldDB" id="A0A1Q5TFR6"/>
<gene>
    <name evidence="1" type="ORF">PENSUB_8462</name>
</gene>
<protein>
    <submittedName>
        <fullName evidence="1">Uncharacterized protein</fullName>
    </submittedName>
</protein>
<name>A0A1Q5TFR6_9EURO</name>
<proteinExistence type="predicted"/>
<sequence length="135" mass="14685">MPLHKNQSLKNDLWHFEMDEGGVGSGWTELDAGENVTNSRPSHGASCNVPDLQKGYYWGGITRTGGNTVTESSVTYLHFLTVFNMQQETMSTIPVPDFVPVVNQSLVILNTATRSGALVALGGYVERNGTLSLVR</sequence>
<comment type="caution">
    <text evidence="1">The sequence shown here is derived from an EMBL/GenBank/DDBJ whole genome shotgun (WGS) entry which is preliminary data.</text>
</comment>
<dbReference type="Proteomes" id="UP000186955">
    <property type="component" value="Unassembled WGS sequence"/>
</dbReference>
<organism evidence="1 2">
    <name type="scientific">Penicillium subrubescens</name>
    <dbReference type="NCBI Taxonomy" id="1316194"/>
    <lineage>
        <taxon>Eukaryota</taxon>
        <taxon>Fungi</taxon>
        <taxon>Dikarya</taxon>
        <taxon>Ascomycota</taxon>
        <taxon>Pezizomycotina</taxon>
        <taxon>Eurotiomycetes</taxon>
        <taxon>Eurotiomycetidae</taxon>
        <taxon>Eurotiales</taxon>
        <taxon>Aspergillaceae</taxon>
        <taxon>Penicillium</taxon>
    </lineage>
</organism>
<dbReference type="EMBL" id="MNBE01000664">
    <property type="protein sequence ID" value="OKO99076.1"/>
    <property type="molecule type" value="Genomic_DNA"/>
</dbReference>
<evidence type="ECO:0000313" key="1">
    <source>
        <dbReference type="EMBL" id="OKO99076.1"/>
    </source>
</evidence>
<reference evidence="1 2" key="1">
    <citation type="submission" date="2016-10" db="EMBL/GenBank/DDBJ databases">
        <title>Genome sequence of the ascomycete fungus Penicillium subrubescens.</title>
        <authorList>
            <person name="De Vries R.P."/>
            <person name="Peng M."/>
            <person name="Dilokpimol A."/>
            <person name="Hilden K."/>
            <person name="Makela M.R."/>
            <person name="Grigoriev I."/>
            <person name="Riley R."/>
            <person name="Granchi Z."/>
        </authorList>
    </citation>
    <scope>NUCLEOTIDE SEQUENCE [LARGE SCALE GENOMIC DNA]</scope>
    <source>
        <strain evidence="1 2">CBS 132785</strain>
    </source>
</reference>